<reference evidence="2 4" key="2">
    <citation type="journal article" date="2014" name="BMC Genomics">
        <title>An improved genome release (version Mt4.0) for the model legume Medicago truncatula.</title>
        <authorList>
            <person name="Tang H."/>
            <person name="Krishnakumar V."/>
            <person name="Bidwell S."/>
            <person name="Rosen B."/>
            <person name="Chan A."/>
            <person name="Zhou S."/>
            <person name="Gentzbittel L."/>
            <person name="Childs K.L."/>
            <person name="Yandell M."/>
            <person name="Gundlach H."/>
            <person name="Mayer K.F."/>
            <person name="Schwartz D.C."/>
            <person name="Town C.D."/>
        </authorList>
    </citation>
    <scope>GENOME REANNOTATION</scope>
    <source>
        <strain evidence="2">A17</strain>
        <strain evidence="3 4">cv. Jemalong A17</strain>
    </source>
</reference>
<protein>
    <submittedName>
        <fullName evidence="2 3">Uncharacterized protein</fullName>
    </submittedName>
</protein>
<dbReference type="PaxDb" id="3880-AES58517"/>
<sequence length="110" mass="12820">MRDFSWIRSFALTEAFGPSEKDLISLRASKRERSKQSRSFARSKTRKQSCRISGSFPRPTKKKYNSQFAAFPRPEKGLYCSPLFDMFIQYQYKLKLHQSGKAPTEARSNL</sequence>
<dbReference type="AlphaFoldDB" id="A0A072TJ04"/>
<evidence type="ECO:0000313" key="3">
    <source>
        <dbReference type="EnsemblPlants" id="KEH16848"/>
    </source>
</evidence>
<evidence type="ECO:0000313" key="2">
    <source>
        <dbReference type="EMBL" id="KEH16848.1"/>
    </source>
</evidence>
<dbReference type="HOGENOM" id="CLU_2174795_0_0_1"/>
<keyword evidence="4" id="KW-1185">Reference proteome</keyword>
<dbReference type="EMBL" id="KL402807">
    <property type="protein sequence ID" value="KEH16848.1"/>
    <property type="molecule type" value="Genomic_DNA"/>
</dbReference>
<accession>A0A072TJ04</accession>
<dbReference type="EnsemblPlants" id="KEH16848">
    <property type="protein sequence ID" value="KEH16848"/>
    <property type="gene ID" value="MTR_0082s0070"/>
</dbReference>
<dbReference type="Proteomes" id="UP000002051">
    <property type="component" value="Unassembled WGS sequence"/>
</dbReference>
<organism evidence="2 4">
    <name type="scientific">Medicago truncatula</name>
    <name type="common">Barrel medic</name>
    <name type="synonym">Medicago tribuloides</name>
    <dbReference type="NCBI Taxonomy" id="3880"/>
    <lineage>
        <taxon>Eukaryota</taxon>
        <taxon>Viridiplantae</taxon>
        <taxon>Streptophyta</taxon>
        <taxon>Embryophyta</taxon>
        <taxon>Tracheophyta</taxon>
        <taxon>Spermatophyta</taxon>
        <taxon>Magnoliopsida</taxon>
        <taxon>eudicotyledons</taxon>
        <taxon>Gunneridae</taxon>
        <taxon>Pentapetalae</taxon>
        <taxon>rosids</taxon>
        <taxon>fabids</taxon>
        <taxon>Fabales</taxon>
        <taxon>Fabaceae</taxon>
        <taxon>Papilionoideae</taxon>
        <taxon>50 kb inversion clade</taxon>
        <taxon>NPAAA clade</taxon>
        <taxon>Hologalegina</taxon>
        <taxon>IRL clade</taxon>
        <taxon>Trifolieae</taxon>
        <taxon>Medicago</taxon>
    </lineage>
</organism>
<feature type="region of interest" description="Disordered" evidence="1">
    <location>
        <begin position="27"/>
        <end position="61"/>
    </location>
</feature>
<name>A0A072TJ04_MEDTR</name>
<evidence type="ECO:0000256" key="1">
    <source>
        <dbReference type="SAM" id="MobiDB-lite"/>
    </source>
</evidence>
<gene>
    <name evidence="2" type="ORF">MTR_0082s0070</name>
</gene>
<reference evidence="3" key="3">
    <citation type="submission" date="2015-06" db="UniProtKB">
        <authorList>
            <consortium name="EnsemblPlants"/>
        </authorList>
    </citation>
    <scope>IDENTIFICATION</scope>
    <source>
        <strain evidence="3">cv. Jemalong A17</strain>
    </source>
</reference>
<evidence type="ECO:0000313" key="4">
    <source>
        <dbReference type="Proteomes" id="UP000002051"/>
    </source>
</evidence>
<reference evidence="2 4" key="1">
    <citation type="journal article" date="2011" name="Nature">
        <title>The Medicago genome provides insight into the evolution of rhizobial symbioses.</title>
        <authorList>
            <person name="Young N.D."/>
            <person name="Debelle F."/>
            <person name="Oldroyd G.E."/>
            <person name="Geurts R."/>
            <person name="Cannon S.B."/>
            <person name="Udvardi M.K."/>
            <person name="Benedito V.A."/>
            <person name="Mayer K.F."/>
            <person name="Gouzy J."/>
            <person name="Schoof H."/>
            <person name="Van de Peer Y."/>
            <person name="Proost S."/>
            <person name="Cook D.R."/>
            <person name="Meyers B.C."/>
            <person name="Spannagl M."/>
            <person name="Cheung F."/>
            <person name="De Mita S."/>
            <person name="Krishnakumar V."/>
            <person name="Gundlach H."/>
            <person name="Zhou S."/>
            <person name="Mudge J."/>
            <person name="Bharti A.K."/>
            <person name="Murray J.D."/>
            <person name="Naoumkina M.A."/>
            <person name="Rosen B."/>
            <person name="Silverstein K.A."/>
            <person name="Tang H."/>
            <person name="Rombauts S."/>
            <person name="Zhao P.X."/>
            <person name="Zhou P."/>
            <person name="Barbe V."/>
            <person name="Bardou P."/>
            <person name="Bechner M."/>
            <person name="Bellec A."/>
            <person name="Berger A."/>
            <person name="Berges H."/>
            <person name="Bidwell S."/>
            <person name="Bisseling T."/>
            <person name="Choisne N."/>
            <person name="Couloux A."/>
            <person name="Denny R."/>
            <person name="Deshpande S."/>
            <person name="Dai X."/>
            <person name="Doyle J.J."/>
            <person name="Dudez A.M."/>
            <person name="Farmer A.D."/>
            <person name="Fouteau S."/>
            <person name="Franken C."/>
            <person name="Gibelin C."/>
            <person name="Gish J."/>
            <person name="Goldstein S."/>
            <person name="Gonzalez A.J."/>
            <person name="Green P.J."/>
            <person name="Hallab A."/>
            <person name="Hartog M."/>
            <person name="Hua A."/>
            <person name="Humphray S.J."/>
            <person name="Jeong D.H."/>
            <person name="Jing Y."/>
            <person name="Jocker A."/>
            <person name="Kenton S.M."/>
            <person name="Kim D.J."/>
            <person name="Klee K."/>
            <person name="Lai H."/>
            <person name="Lang C."/>
            <person name="Lin S."/>
            <person name="Macmil S.L."/>
            <person name="Magdelenat G."/>
            <person name="Matthews L."/>
            <person name="McCorrison J."/>
            <person name="Monaghan E.L."/>
            <person name="Mun J.H."/>
            <person name="Najar F.Z."/>
            <person name="Nicholson C."/>
            <person name="Noirot C."/>
            <person name="O'Bleness M."/>
            <person name="Paule C.R."/>
            <person name="Poulain J."/>
            <person name="Prion F."/>
            <person name="Qin B."/>
            <person name="Qu C."/>
            <person name="Retzel E.F."/>
            <person name="Riddle C."/>
            <person name="Sallet E."/>
            <person name="Samain S."/>
            <person name="Samson N."/>
            <person name="Sanders I."/>
            <person name="Saurat O."/>
            <person name="Scarpelli C."/>
            <person name="Schiex T."/>
            <person name="Segurens B."/>
            <person name="Severin A.J."/>
            <person name="Sherrier D.J."/>
            <person name="Shi R."/>
            <person name="Sims S."/>
            <person name="Singer S.R."/>
            <person name="Sinharoy S."/>
            <person name="Sterck L."/>
            <person name="Viollet A."/>
            <person name="Wang B.B."/>
            <person name="Wang K."/>
            <person name="Wang M."/>
            <person name="Wang X."/>
            <person name="Warfsmann J."/>
            <person name="Weissenbach J."/>
            <person name="White D.D."/>
            <person name="White J.D."/>
            <person name="Wiley G.B."/>
            <person name="Wincker P."/>
            <person name="Xing Y."/>
            <person name="Yang L."/>
            <person name="Yao Z."/>
            <person name="Ying F."/>
            <person name="Zhai J."/>
            <person name="Zhou L."/>
            <person name="Zuber A."/>
            <person name="Denarie J."/>
            <person name="Dixon R.A."/>
            <person name="May G.D."/>
            <person name="Schwartz D.C."/>
            <person name="Rogers J."/>
            <person name="Quetier F."/>
            <person name="Town C.D."/>
            <person name="Roe B.A."/>
        </authorList>
    </citation>
    <scope>NUCLEOTIDE SEQUENCE [LARGE SCALE GENOMIC DNA]</scope>
    <source>
        <strain evidence="2">A17</strain>
        <strain evidence="3 4">cv. Jemalong A17</strain>
    </source>
</reference>
<proteinExistence type="predicted"/>